<organism evidence="1 2">
    <name type="scientific">Altererythrobacter rubellus</name>
    <dbReference type="NCBI Taxonomy" id="2173831"/>
    <lineage>
        <taxon>Bacteria</taxon>
        <taxon>Pseudomonadati</taxon>
        <taxon>Pseudomonadota</taxon>
        <taxon>Alphaproteobacteria</taxon>
        <taxon>Sphingomonadales</taxon>
        <taxon>Erythrobacteraceae</taxon>
        <taxon>Altererythrobacter</taxon>
    </lineage>
</organism>
<dbReference type="KEGG" id="arue:QQX03_09275"/>
<reference evidence="1 2" key="1">
    <citation type="submission" date="2023-06" db="EMBL/GenBank/DDBJ databases">
        <title>Altererythrobacter rubellus NBRC 112769 genome.</title>
        <authorList>
            <person name="Zhang K."/>
        </authorList>
    </citation>
    <scope>NUCLEOTIDE SEQUENCE [LARGE SCALE GENOMIC DNA]</scope>
    <source>
        <strain evidence="1 2">NBRC 112769</strain>
    </source>
</reference>
<sequence>MTTSKRESVGGRMERGGAIPSLDCPSFTLKAPATSPVPVVIAVPHGGRDYPEHVLRAMRDPEFSSLRLEDRLIDEIGVEVAKLTGAVLLEAHAPRAMLDLNRSRDDVDWGMIKGAKPHPIRHSQANRRARSGLGLVPRRLPGFGEIWRQSLTREELDARIEGIHQPYHAALGRELARVRDQWGQALLLDLHSMPPLKPSNGESQMPKFVLGDRFGTSCDASLVNHAYRFLEEKGQVVSHNRPYAGGYVLDTHGAVQNGIHAIQIEVCRSTYLDACQEQLSPKARTLVKMLAGLVQDLGAMTARMMGRGDLRNAAE</sequence>
<dbReference type="Pfam" id="PF05013">
    <property type="entry name" value="FGase"/>
    <property type="match status" value="1"/>
</dbReference>
<accession>A0A9Y2B6U7</accession>
<dbReference type="EMBL" id="CP127221">
    <property type="protein sequence ID" value="WIW95145.1"/>
    <property type="molecule type" value="Genomic_DNA"/>
</dbReference>
<dbReference type="SUPFAM" id="SSF53187">
    <property type="entry name" value="Zn-dependent exopeptidases"/>
    <property type="match status" value="1"/>
</dbReference>
<evidence type="ECO:0000313" key="1">
    <source>
        <dbReference type="EMBL" id="WIW95145.1"/>
    </source>
</evidence>
<dbReference type="Proteomes" id="UP001231445">
    <property type="component" value="Chromosome"/>
</dbReference>
<proteinExistence type="predicted"/>
<keyword evidence="2" id="KW-1185">Reference proteome</keyword>
<dbReference type="Gene3D" id="3.40.630.40">
    <property type="entry name" value="Zn-dependent exopeptidases"/>
    <property type="match status" value="1"/>
</dbReference>
<protein>
    <submittedName>
        <fullName evidence="1">N-formylglutamate amidohydrolase</fullName>
    </submittedName>
</protein>
<evidence type="ECO:0000313" key="2">
    <source>
        <dbReference type="Proteomes" id="UP001231445"/>
    </source>
</evidence>
<dbReference type="InterPro" id="IPR007709">
    <property type="entry name" value="N-FG_amidohydro"/>
</dbReference>
<dbReference type="AlphaFoldDB" id="A0A9Y2B6U7"/>
<dbReference type="RefSeq" id="WP_285975461.1">
    <property type="nucleotide sequence ID" value="NZ_CP127221.1"/>
</dbReference>
<name>A0A9Y2B6U7_9SPHN</name>
<gene>
    <name evidence="1" type="ORF">QQX03_09275</name>
</gene>